<dbReference type="InterPro" id="IPR018392">
    <property type="entry name" value="LysM"/>
</dbReference>
<evidence type="ECO:0000256" key="1">
    <source>
        <dbReference type="SAM" id="MobiDB-lite"/>
    </source>
</evidence>
<evidence type="ECO:0000313" key="4">
    <source>
        <dbReference type="Proteomes" id="UP000614490"/>
    </source>
</evidence>
<dbReference type="NCBIfam" id="TIGR02907">
    <property type="entry name" value="spore_VI_D"/>
    <property type="match status" value="1"/>
</dbReference>
<dbReference type="SUPFAM" id="SSF54106">
    <property type="entry name" value="LysM domain"/>
    <property type="match status" value="1"/>
</dbReference>
<sequence>MHKNQNVFSFYLDESLWFKEGQGVKELVGISLEPDITLEERGDEVCLKGSVALVGEYVAVSSEDRHEDHPQLQALKFIHDVQRQQDGLCEFSHSFPVEIIVPLERVSNLNDVLVDIDSFDYELPSSQQLRLQAQMNINGVEQKQAESSNFKGFDDTKTAGPVDFKQNKEERFSFPGREAPVTGAKKREDSQPQDDAAGRWNSKKSQSLSEFFGHKQEEVLEVQEDFSQNMEVESAYQSYQQEELPKEESQEGKGEAPGGMDGIKQIFKHLFPNREESFTQMKMYIVQDNETLESIAEKYELPVKQLERYNTDQEDLSPGQIVYIPN</sequence>
<protein>
    <submittedName>
        <fullName evidence="3">Stage VI sporulation protein D</fullName>
    </submittedName>
</protein>
<dbReference type="EMBL" id="JADZSC010000001">
    <property type="protein sequence ID" value="MBH0230039.1"/>
    <property type="molecule type" value="Genomic_DNA"/>
</dbReference>
<feature type="region of interest" description="Disordered" evidence="1">
    <location>
        <begin position="234"/>
        <end position="258"/>
    </location>
</feature>
<dbReference type="RefSeq" id="WP_197316609.1">
    <property type="nucleotide sequence ID" value="NZ_JADZSC010000001.1"/>
</dbReference>
<feature type="region of interest" description="Disordered" evidence="1">
    <location>
        <begin position="142"/>
        <end position="207"/>
    </location>
</feature>
<dbReference type="CDD" id="cd00118">
    <property type="entry name" value="LysM"/>
    <property type="match status" value="1"/>
</dbReference>
<dbReference type="Proteomes" id="UP000614490">
    <property type="component" value="Unassembled WGS sequence"/>
</dbReference>
<evidence type="ECO:0000313" key="3">
    <source>
        <dbReference type="EMBL" id="MBH0230039.1"/>
    </source>
</evidence>
<dbReference type="Gene3D" id="3.10.350.10">
    <property type="entry name" value="LysM domain"/>
    <property type="match status" value="1"/>
</dbReference>
<dbReference type="PROSITE" id="PS51782">
    <property type="entry name" value="LYSM"/>
    <property type="match status" value="1"/>
</dbReference>
<dbReference type="InterPro" id="IPR048862">
    <property type="entry name" value="SPOCS_spoVID_N"/>
</dbReference>
<proteinExistence type="predicted"/>
<organism evidence="3 4">
    <name type="scientific">Halobacillus yeomjeoni</name>
    <dbReference type="NCBI Taxonomy" id="311194"/>
    <lineage>
        <taxon>Bacteria</taxon>
        <taxon>Bacillati</taxon>
        <taxon>Bacillota</taxon>
        <taxon>Bacilli</taxon>
        <taxon>Bacillales</taxon>
        <taxon>Bacillaceae</taxon>
        <taxon>Halobacillus</taxon>
    </lineage>
</organism>
<name>A0A931MV74_9BACI</name>
<dbReference type="SMART" id="SM00257">
    <property type="entry name" value="LysM"/>
    <property type="match status" value="1"/>
</dbReference>
<dbReference type="AlphaFoldDB" id="A0A931MV74"/>
<dbReference type="InterPro" id="IPR036779">
    <property type="entry name" value="LysM_dom_sf"/>
</dbReference>
<dbReference type="InterPro" id="IPR014256">
    <property type="entry name" value="Spore_VI_D"/>
</dbReference>
<feature type="compositionally biased region" description="Basic and acidic residues" evidence="1">
    <location>
        <begin position="243"/>
        <end position="254"/>
    </location>
</feature>
<keyword evidence="4" id="KW-1185">Reference proteome</keyword>
<reference evidence="3 4" key="1">
    <citation type="journal article" date="2005" name="Int. J. Syst. Evol. Microbiol.">
        <title>Halobacillus yeomjeoni sp. nov., isolated from a marine solar saltern in Korea.</title>
        <authorList>
            <person name="Yoon J.H."/>
            <person name="Kang S.J."/>
            <person name="Lee C.H."/>
            <person name="Oh H.W."/>
            <person name="Oh T.K."/>
        </authorList>
    </citation>
    <scope>NUCLEOTIDE SEQUENCE [LARGE SCALE GENOMIC DNA]</scope>
    <source>
        <strain evidence="3 4">KCTC 3957</strain>
    </source>
</reference>
<evidence type="ECO:0000259" key="2">
    <source>
        <dbReference type="PROSITE" id="PS51782"/>
    </source>
</evidence>
<dbReference type="Pfam" id="PF01476">
    <property type="entry name" value="LysM"/>
    <property type="match status" value="1"/>
</dbReference>
<gene>
    <name evidence="3" type="primary">spoVID</name>
    <name evidence="3" type="ORF">H0267_07395</name>
</gene>
<dbReference type="Pfam" id="PF20918">
    <property type="entry name" value="SPOCS_spoVID-N"/>
    <property type="match status" value="1"/>
</dbReference>
<comment type="caution">
    <text evidence="3">The sequence shown here is derived from an EMBL/GenBank/DDBJ whole genome shotgun (WGS) entry which is preliminary data.</text>
</comment>
<accession>A0A931MV74</accession>
<feature type="domain" description="LysM" evidence="2">
    <location>
        <begin position="282"/>
        <end position="326"/>
    </location>
</feature>